<keyword evidence="2" id="KW-0732">Signal</keyword>
<evidence type="ECO:0000313" key="3">
    <source>
        <dbReference type="EMBL" id="KAG0566160.1"/>
    </source>
</evidence>
<evidence type="ECO:0000256" key="1">
    <source>
        <dbReference type="SAM" id="MobiDB-lite"/>
    </source>
</evidence>
<feature type="signal peptide" evidence="2">
    <location>
        <begin position="1"/>
        <end position="17"/>
    </location>
</feature>
<feature type="region of interest" description="Disordered" evidence="1">
    <location>
        <begin position="19"/>
        <end position="50"/>
    </location>
</feature>
<sequence>MSMPISILLAILLSLRSHHEGSTQSKHGHEASPCLPLRLQGKRIPHPTTI</sequence>
<organism evidence="3 4">
    <name type="scientific">Ceratodon purpureus</name>
    <name type="common">Fire moss</name>
    <name type="synonym">Dicranum purpureum</name>
    <dbReference type="NCBI Taxonomy" id="3225"/>
    <lineage>
        <taxon>Eukaryota</taxon>
        <taxon>Viridiplantae</taxon>
        <taxon>Streptophyta</taxon>
        <taxon>Embryophyta</taxon>
        <taxon>Bryophyta</taxon>
        <taxon>Bryophytina</taxon>
        <taxon>Bryopsida</taxon>
        <taxon>Dicranidae</taxon>
        <taxon>Pseudoditrichales</taxon>
        <taxon>Ditrichaceae</taxon>
        <taxon>Ceratodon</taxon>
    </lineage>
</organism>
<dbReference type="EMBL" id="CM026428">
    <property type="protein sequence ID" value="KAG0566160.1"/>
    <property type="molecule type" value="Genomic_DNA"/>
</dbReference>
<protein>
    <submittedName>
        <fullName evidence="3">Uncharacterized protein</fullName>
    </submittedName>
</protein>
<reference evidence="3" key="1">
    <citation type="submission" date="2020-06" db="EMBL/GenBank/DDBJ databases">
        <title>WGS assembly of Ceratodon purpureus strain R40.</title>
        <authorList>
            <person name="Carey S.B."/>
            <person name="Jenkins J."/>
            <person name="Shu S."/>
            <person name="Lovell J.T."/>
            <person name="Sreedasyam A."/>
            <person name="Maumus F."/>
            <person name="Tiley G.P."/>
            <person name="Fernandez-Pozo N."/>
            <person name="Barry K."/>
            <person name="Chen C."/>
            <person name="Wang M."/>
            <person name="Lipzen A."/>
            <person name="Daum C."/>
            <person name="Saski C.A."/>
            <person name="Payton A.C."/>
            <person name="Mcbreen J.C."/>
            <person name="Conrad R.E."/>
            <person name="Kollar L.M."/>
            <person name="Olsson S."/>
            <person name="Huttunen S."/>
            <person name="Landis J.B."/>
            <person name="Wickett N.J."/>
            <person name="Johnson M.G."/>
            <person name="Rensing S.A."/>
            <person name="Grimwood J."/>
            <person name="Schmutz J."/>
            <person name="Mcdaniel S.F."/>
        </authorList>
    </citation>
    <scope>NUCLEOTIDE SEQUENCE</scope>
    <source>
        <strain evidence="3">R40</strain>
    </source>
</reference>
<keyword evidence="4" id="KW-1185">Reference proteome</keyword>
<proteinExistence type="predicted"/>
<accession>A0A8T0H4H5</accession>
<feature type="compositionally biased region" description="Basic residues" evidence="1">
    <location>
        <begin position="40"/>
        <end position="50"/>
    </location>
</feature>
<dbReference type="AlphaFoldDB" id="A0A8T0H4H5"/>
<name>A0A8T0H4H5_CERPU</name>
<comment type="caution">
    <text evidence="3">The sequence shown here is derived from an EMBL/GenBank/DDBJ whole genome shotgun (WGS) entry which is preliminary data.</text>
</comment>
<feature type="chain" id="PRO_5035815103" evidence="2">
    <location>
        <begin position="18"/>
        <end position="50"/>
    </location>
</feature>
<evidence type="ECO:0000313" key="4">
    <source>
        <dbReference type="Proteomes" id="UP000822688"/>
    </source>
</evidence>
<gene>
    <name evidence="3" type="ORF">KC19_7G042900</name>
</gene>
<dbReference type="Proteomes" id="UP000822688">
    <property type="component" value="Chromosome 7"/>
</dbReference>
<evidence type="ECO:0000256" key="2">
    <source>
        <dbReference type="SAM" id="SignalP"/>
    </source>
</evidence>